<dbReference type="EMBL" id="JBBPBN010000009">
    <property type="protein sequence ID" value="KAK9031544.1"/>
    <property type="molecule type" value="Genomic_DNA"/>
</dbReference>
<name>A0ABR2T295_9ROSI</name>
<evidence type="ECO:0008006" key="4">
    <source>
        <dbReference type="Google" id="ProtNLM"/>
    </source>
</evidence>
<dbReference type="PANTHER" id="PTHR47723:SF19">
    <property type="entry name" value="POLYNUCLEOTIDYL TRANSFERASE, RIBONUCLEASE H-LIKE SUPERFAMILY PROTEIN"/>
    <property type="match status" value="1"/>
</dbReference>
<evidence type="ECO:0000313" key="3">
    <source>
        <dbReference type="Proteomes" id="UP001396334"/>
    </source>
</evidence>
<organism evidence="2 3">
    <name type="scientific">Hibiscus sabdariffa</name>
    <name type="common">roselle</name>
    <dbReference type="NCBI Taxonomy" id="183260"/>
    <lineage>
        <taxon>Eukaryota</taxon>
        <taxon>Viridiplantae</taxon>
        <taxon>Streptophyta</taxon>
        <taxon>Embryophyta</taxon>
        <taxon>Tracheophyta</taxon>
        <taxon>Spermatophyta</taxon>
        <taxon>Magnoliopsida</taxon>
        <taxon>eudicotyledons</taxon>
        <taxon>Gunneridae</taxon>
        <taxon>Pentapetalae</taxon>
        <taxon>rosids</taxon>
        <taxon>malvids</taxon>
        <taxon>Malvales</taxon>
        <taxon>Malvaceae</taxon>
        <taxon>Malvoideae</taxon>
        <taxon>Hibiscus</taxon>
    </lineage>
</organism>
<comment type="caution">
    <text evidence="2">The sequence shown here is derived from an EMBL/GenBank/DDBJ whole genome shotgun (WGS) entry which is preliminary data.</text>
</comment>
<evidence type="ECO:0000256" key="1">
    <source>
        <dbReference type="SAM" id="MobiDB-lite"/>
    </source>
</evidence>
<dbReference type="Proteomes" id="UP001396334">
    <property type="component" value="Unassembled WGS sequence"/>
</dbReference>
<dbReference type="PANTHER" id="PTHR47723">
    <property type="entry name" value="OS05G0353850 PROTEIN"/>
    <property type="match status" value="1"/>
</dbReference>
<feature type="region of interest" description="Disordered" evidence="1">
    <location>
        <begin position="1"/>
        <end position="27"/>
    </location>
</feature>
<dbReference type="InterPro" id="IPR053151">
    <property type="entry name" value="RNase_H-like"/>
</dbReference>
<evidence type="ECO:0000313" key="2">
    <source>
        <dbReference type="EMBL" id="KAK9031544.1"/>
    </source>
</evidence>
<gene>
    <name evidence="2" type="ORF">V6N11_055840</name>
</gene>
<reference evidence="2 3" key="1">
    <citation type="journal article" date="2024" name="G3 (Bethesda)">
        <title>Genome assembly of Hibiscus sabdariffa L. provides insights into metabolisms of medicinal natural products.</title>
        <authorList>
            <person name="Kim T."/>
        </authorList>
    </citation>
    <scope>NUCLEOTIDE SEQUENCE [LARGE SCALE GENOMIC DNA]</scope>
    <source>
        <strain evidence="2">TK-2024</strain>
        <tissue evidence="2">Old leaves</tissue>
    </source>
</reference>
<dbReference type="InterPro" id="IPR044730">
    <property type="entry name" value="RNase_H-like_dom_plant"/>
</dbReference>
<keyword evidence="3" id="KW-1185">Reference proteome</keyword>
<sequence length="609" mass="67388">MSSPASSLVDPRLPADETPPDPSDAPPAISFMQMECGIHVTGTRSKISYKDMVKGTTVQTLDDHGVTFDEDDIELLEEDISLGVSDGIPTIDFFDRVQRLDIKSMDLTLVVKVLGLRVGYNTLHNRIYNLCPRLCPPEATSSATAASVLMANDSTNPVLADPYGPWMLVECKKRVSRNSLVARHSSALTRSIMETMQVSKFNHVFEANDMPHGSVSDSLPNKPVNPAPQESTLELLPENHALVDVISSPIDQPIVVQQITPITDDPDTKSPTERPIQRKKAIVIPQKCRAIVTKRINTQVLDSRKHQAIHHKDGEHSPILFAAIVGELDTNDHSLGPLINYRHSHAVVNDDLLVHDVVSDTGSWDWELLFELLVPKAIPYLYNTPAPSPLAGLDRCYWSCDKHRKFTKRRNSIIFSSEDIPNVNLHHLTMVWAQHCLTAFHIASLSPSTTNDLIQWRPGEARWVTLNADGALNTFSSIGSIGGLIRDHEGSWLLGFNKHIGISSILKPSFGESSRTDSSEAYDLIMSRDASSSPISLVRAIVDYTSKSWMLGYILIKREANFAADFLAKFHPVVDGSTSVYSDAPAPFMPILVRDLHGPPFSRHCDPMI</sequence>
<protein>
    <recommendedName>
        <fullName evidence="4">RNase H type-1 domain-containing protein</fullName>
    </recommendedName>
</protein>
<accession>A0ABR2T295</accession>
<dbReference type="CDD" id="cd06222">
    <property type="entry name" value="RNase_H_like"/>
    <property type="match status" value="1"/>
</dbReference>
<proteinExistence type="predicted"/>